<dbReference type="InterPro" id="IPR035940">
    <property type="entry name" value="CAP_sf"/>
</dbReference>
<sequence length="217" mass="23327">MFISSVLVHSLLLSGAGYFSWANPITRENGGQVGTPISHNVNTSEFPGTVPEAEIEVAMKKAVTKPAAASLTSDETEALRLHNAARARKGLPPLKWDAKLAANASAWAQSLKNSNSFQHSSAASRPNQGENLAQNSSPKTPINNPLTLGTQQWLSEEKYYSGQAISGTDFSRYGHYTQIMWKTTTSVGIASATNGKGTYWTVARYSPPGNIVGQKPY</sequence>
<reference evidence="4" key="1">
    <citation type="submission" date="2020-10" db="EMBL/GenBank/DDBJ databases">
        <title>High-Quality Genome Resource of Clonostachys rosea strain S41 by Oxford Nanopore Long-Read Sequencing.</title>
        <authorList>
            <person name="Wang H."/>
        </authorList>
    </citation>
    <scope>NUCLEOTIDE SEQUENCE</scope>
    <source>
        <strain evidence="4">S41</strain>
    </source>
</reference>
<dbReference type="EMBL" id="JADCTT010000002">
    <property type="protein sequence ID" value="KAF9756727.1"/>
    <property type="molecule type" value="Genomic_DNA"/>
</dbReference>
<comment type="caution">
    <text evidence="4">The sequence shown here is derived from an EMBL/GenBank/DDBJ whole genome shotgun (WGS) entry which is preliminary data.</text>
</comment>
<feature type="chain" id="PRO_5033994721" description="SCP domain-containing protein" evidence="2">
    <location>
        <begin position="23"/>
        <end position="217"/>
    </location>
</feature>
<dbReference type="PRINTS" id="PR00837">
    <property type="entry name" value="V5TPXLIKE"/>
</dbReference>
<dbReference type="GO" id="GO:0005576">
    <property type="term" value="C:extracellular region"/>
    <property type="evidence" value="ECO:0007669"/>
    <property type="project" value="InterPro"/>
</dbReference>
<dbReference type="PANTHER" id="PTHR10334">
    <property type="entry name" value="CYSTEINE-RICH SECRETORY PROTEIN-RELATED"/>
    <property type="match status" value="1"/>
</dbReference>
<proteinExistence type="predicted"/>
<feature type="domain" description="SCP" evidence="3">
    <location>
        <begin position="73"/>
        <end position="213"/>
    </location>
</feature>
<protein>
    <recommendedName>
        <fullName evidence="3">SCP domain-containing protein</fullName>
    </recommendedName>
</protein>
<dbReference type="PROSITE" id="PS01009">
    <property type="entry name" value="CRISP_1"/>
    <property type="match status" value="1"/>
</dbReference>
<dbReference type="Pfam" id="PF00188">
    <property type="entry name" value="CAP"/>
    <property type="match status" value="1"/>
</dbReference>
<dbReference type="SUPFAM" id="SSF55797">
    <property type="entry name" value="PR-1-like"/>
    <property type="match status" value="1"/>
</dbReference>
<dbReference type="Gene3D" id="3.40.33.10">
    <property type="entry name" value="CAP"/>
    <property type="match status" value="1"/>
</dbReference>
<evidence type="ECO:0000256" key="1">
    <source>
        <dbReference type="SAM" id="MobiDB-lite"/>
    </source>
</evidence>
<dbReference type="InterPro" id="IPR014044">
    <property type="entry name" value="CAP_dom"/>
</dbReference>
<feature type="region of interest" description="Disordered" evidence="1">
    <location>
        <begin position="116"/>
        <end position="147"/>
    </location>
</feature>
<organism evidence="4 5">
    <name type="scientific">Bionectria ochroleuca</name>
    <name type="common">Gliocladium roseum</name>
    <dbReference type="NCBI Taxonomy" id="29856"/>
    <lineage>
        <taxon>Eukaryota</taxon>
        <taxon>Fungi</taxon>
        <taxon>Dikarya</taxon>
        <taxon>Ascomycota</taxon>
        <taxon>Pezizomycotina</taxon>
        <taxon>Sordariomycetes</taxon>
        <taxon>Hypocreomycetidae</taxon>
        <taxon>Hypocreales</taxon>
        <taxon>Bionectriaceae</taxon>
        <taxon>Clonostachys</taxon>
    </lineage>
</organism>
<dbReference type="InterPro" id="IPR001283">
    <property type="entry name" value="CRISP-related"/>
</dbReference>
<name>A0A8H7NJB6_BIOOC</name>
<dbReference type="AlphaFoldDB" id="A0A8H7NJB6"/>
<dbReference type="SMART" id="SM00198">
    <property type="entry name" value="SCP"/>
    <property type="match status" value="1"/>
</dbReference>
<accession>A0A8H7NJB6</accession>
<keyword evidence="2" id="KW-0732">Signal</keyword>
<dbReference type="Proteomes" id="UP000616885">
    <property type="component" value="Unassembled WGS sequence"/>
</dbReference>
<gene>
    <name evidence="4" type="ORF">IM811_007671</name>
</gene>
<dbReference type="InterPro" id="IPR018244">
    <property type="entry name" value="Allrgn_V5/Tpx1_CS"/>
</dbReference>
<evidence type="ECO:0000313" key="5">
    <source>
        <dbReference type="Proteomes" id="UP000616885"/>
    </source>
</evidence>
<evidence type="ECO:0000313" key="4">
    <source>
        <dbReference type="EMBL" id="KAF9756727.1"/>
    </source>
</evidence>
<feature type="signal peptide" evidence="2">
    <location>
        <begin position="1"/>
        <end position="22"/>
    </location>
</feature>
<evidence type="ECO:0000259" key="3">
    <source>
        <dbReference type="SMART" id="SM00198"/>
    </source>
</evidence>
<evidence type="ECO:0000256" key="2">
    <source>
        <dbReference type="SAM" id="SignalP"/>
    </source>
</evidence>